<feature type="transmembrane region" description="Helical" evidence="1">
    <location>
        <begin position="6"/>
        <end position="25"/>
    </location>
</feature>
<evidence type="ECO:0000313" key="2">
    <source>
        <dbReference type="EMBL" id="GGI11310.1"/>
    </source>
</evidence>
<evidence type="ECO:0008006" key="4">
    <source>
        <dbReference type="Google" id="ProtNLM"/>
    </source>
</evidence>
<organism evidence="2 3">
    <name type="scientific">Gottfriedia solisilvae</name>
    <dbReference type="NCBI Taxonomy" id="1516104"/>
    <lineage>
        <taxon>Bacteria</taxon>
        <taxon>Bacillati</taxon>
        <taxon>Bacillota</taxon>
        <taxon>Bacilli</taxon>
        <taxon>Bacillales</taxon>
        <taxon>Bacillaceae</taxon>
        <taxon>Gottfriedia</taxon>
    </lineage>
</organism>
<name>A0A8J3AD44_9BACI</name>
<feature type="transmembrane region" description="Helical" evidence="1">
    <location>
        <begin position="32"/>
        <end position="50"/>
    </location>
</feature>
<dbReference type="InterPro" id="IPR009570">
    <property type="entry name" value="Spore_III_AC"/>
</dbReference>
<protein>
    <recommendedName>
        <fullName evidence="4">Stage III sporulation protein AC</fullName>
    </recommendedName>
</protein>
<keyword evidence="3" id="KW-1185">Reference proteome</keyword>
<comment type="caution">
    <text evidence="2">The sequence shown here is derived from an EMBL/GenBank/DDBJ whole genome shotgun (WGS) entry which is preliminary data.</text>
</comment>
<accession>A0A8J3AD44</accession>
<dbReference type="EMBL" id="BMHB01000001">
    <property type="protein sequence ID" value="GGI11310.1"/>
    <property type="molecule type" value="Genomic_DNA"/>
</dbReference>
<keyword evidence="1" id="KW-0812">Transmembrane</keyword>
<dbReference type="AlphaFoldDB" id="A0A8J3AD44"/>
<reference evidence="3" key="1">
    <citation type="journal article" date="2019" name="Int. J. Syst. Evol. Microbiol.">
        <title>The Global Catalogue of Microorganisms (GCM) 10K type strain sequencing project: providing services to taxonomists for standard genome sequencing and annotation.</title>
        <authorList>
            <consortium name="The Broad Institute Genomics Platform"/>
            <consortium name="The Broad Institute Genome Sequencing Center for Infectious Disease"/>
            <person name="Wu L."/>
            <person name="Ma J."/>
        </authorList>
    </citation>
    <scope>NUCLEOTIDE SEQUENCE [LARGE SCALE GENOMIC DNA]</scope>
    <source>
        <strain evidence="3">CGMCC 1.14993</strain>
    </source>
</reference>
<sequence length="67" mass="7503">MITNYALMFQIAGIGIIAAIIHAVLKKAGQEEFATWTIITAFIIVFFQVITKAGDLFNKVKDVFLFH</sequence>
<dbReference type="NCBIfam" id="TIGR02848">
    <property type="entry name" value="spore_III_AC"/>
    <property type="match status" value="1"/>
</dbReference>
<proteinExistence type="predicted"/>
<dbReference type="RefSeq" id="WP_087998975.1">
    <property type="nucleotide sequence ID" value="NZ_BMHB01000001.1"/>
</dbReference>
<keyword evidence="1" id="KW-1133">Transmembrane helix</keyword>
<gene>
    <name evidence="2" type="ORF">GCM10007380_07190</name>
</gene>
<dbReference type="Proteomes" id="UP000626244">
    <property type="component" value="Unassembled WGS sequence"/>
</dbReference>
<evidence type="ECO:0000313" key="3">
    <source>
        <dbReference type="Proteomes" id="UP000626244"/>
    </source>
</evidence>
<keyword evidence="1" id="KW-0472">Membrane</keyword>
<evidence type="ECO:0000256" key="1">
    <source>
        <dbReference type="SAM" id="Phobius"/>
    </source>
</evidence>
<dbReference type="Pfam" id="PF06686">
    <property type="entry name" value="SpoIIIAC"/>
    <property type="match status" value="1"/>
</dbReference>
<dbReference type="InterPro" id="IPR025664">
    <property type="entry name" value="Spore_III_AC/AD"/>
</dbReference>